<dbReference type="InterPro" id="IPR027051">
    <property type="entry name" value="XdhC_Rossmann_dom"/>
</dbReference>
<dbReference type="Pfam" id="PF13478">
    <property type="entry name" value="XdhC_C"/>
    <property type="match status" value="1"/>
</dbReference>
<comment type="caution">
    <text evidence="3">The sequence shown here is derived from an EMBL/GenBank/DDBJ whole genome shotgun (WGS) entry which is preliminary data.</text>
</comment>
<organism evidence="3">
    <name type="scientific">Caldilinea aerophila</name>
    <dbReference type="NCBI Taxonomy" id="133453"/>
    <lineage>
        <taxon>Bacteria</taxon>
        <taxon>Bacillati</taxon>
        <taxon>Chloroflexota</taxon>
        <taxon>Caldilineae</taxon>
        <taxon>Caldilineales</taxon>
        <taxon>Caldilineaceae</taxon>
        <taxon>Caldilinea</taxon>
    </lineage>
</organism>
<dbReference type="PANTHER" id="PTHR30388:SF4">
    <property type="entry name" value="MOLYBDENUM COFACTOR INSERTION CHAPERONE PAOD"/>
    <property type="match status" value="1"/>
</dbReference>
<feature type="domain" description="XdhC- CoxI" evidence="1">
    <location>
        <begin position="16"/>
        <end position="75"/>
    </location>
</feature>
<dbReference type="EMBL" id="DSMG01000199">
    <property type="protein sequence ID" value="HDX33705.1"/>
    <property type="molecule type" value="Genomic_DNA"/>
</dbReference>
<dbReference type="InterPro" id="IPR003777">
    <property type="entry name" value="XdhC_CoxI"/>
</dbReference>
<dbReference type="Pfam" id="PF02625">
    <property type="entry name" value="XdhC_CoxI"/>
    <property type="match status" value="1"/>
</dbReference>
<dbReference type="PANTHER" id="PTHR30388">
    <property type="entry name" value="ALDEHYDE OXIDOREDUCTASE MOLYBDENUM COFACTOR ASSEMBLY PROTEIN"/>
    <property type="match status" value="1"/>
</dbReference>
<dbReference type="InterPro" id="IPR052698">
    <property type="entry name" value="MoCofactor_Util/Proc"/>
</dbReference>
<feature type="domain" description="XdhC Rossmann" evidence="2">
    <location>
        <begin position="96"/>
        <end position="238"/>
    </location>
</feature>
<dbReference type="Gene3D" id="3.40.50.720">
    <property type="entry name" value="NAD(P)-binding Rossmann-like Domain"/>
    <property type="match status" value="1"/>
</dbReference>
<sequence>MAESNASIYRQFEEAVRAGRLVAMATALTGPAIGAKMLIWPDGKVSGSLGEPALDMAVRERAASCFAALRPERLTVATAAGPVELFIDVQPPPPRLWIVGAVHIAAALVTYARTLGFYTIVIDPRTAFATSERFPHPDELIPRWPDVVFAEAVLDENACVVVLTHDEKIDNPALAMALRSPARYIGALGSRRTHAKRVAALKALGLEDAQIARIHAPVGLDIGARRPEEIALAIMAEIVAVMNGKMK</sequence>
<protein>
    <submittedName>
        <fullName evidence="3">Xanthine dehydrogenase</fullName>
    </submittedName>
</protein>
<evidence type="ECO:0000313" key="3">
    <source>
        <dbReference type="EMBL" id="HDX33705.1"/>
    </source>
</evidence>
<accession>A0A7C1JSU5</accession>
<dbReference type="AlphaFoldDB" id="A0A7C1JSU5"/>
<proteinExistence type="predicted"/>
<reference evidence="3" key="1">
    <citation type="journal article" date="2020" name="mSystems">
        <title>Genome- and Community-Level Interaction Insights into Carbon Utilization and Element Cycling Functions of Hydrothermarchaeota in Hydrothermal Sediment.</title>
        <authorList>
            <person name="Zhou Z."/>
            <person name="Liu Y."/>
            <person name="Xu W."/>
            <person name="Pan J."/>
            <person name="Luo Z.H."/>
            <person name="Li M."/>
        </authorList>
    </citation>
    <scope>NUCLEOTIDE SEQUENCE [LARGE SCALE GENOMIC DNA]</scope>
    <source>
        <strain evidence="3">SpSt-289</strain>
    </source>
</reference>
<gene>
    <name evidence="3" type="ORF">ENQ20_19825</name>
</gene>
<evidence type="ECO:0000259" key="1">
    <source>
        <dbReference type="Pfam" id="PF02625"/>
    </source>
</evidence>
<evidence type="ECO:0000259" key="2">
    <source>
        <dbReference type="Pfam" id="PF13478"/>
    </source>
</evidence>
<name>A0A7C1JSU5_9CHLR</name>